<dbReference type="GO" id="GO:0015629">
    <property type="term" value="C:actin cytoskeleton"/>
    <property type="evidence" value="ECO:0007669"/>
    <property type="project" value="TreeGrafter"/>
</dbReference>
<evidence type="ECO:0000313" key="2">
    <source>
        <dbReference type="EMBL" id="CAG6609596.1"/>
    </source>
</evidence>
<dbReference type="GO" id="GO:0051015">
    <property type="term" value="F:actin filament binding"/>
    <property type="evidence" value="ECO:0007669"/>
    <property type="project" value="InterPro"/>
</dbReference>
<organism evidence="2">
    <name type="scientific">Cacopsylla melanoneura</name>
    <dbReference type="NCBI Taxonomy" id="428564"/>
    <lineage>
        <taxon>Eukaryota</taxon>
        <taxon>Metazoa</taxon>
        <taxon>Ecdysozoa</taxon>
        <taxon>Arthropoda</taxon>
        <taxon>Hexapoda</taxon>
        <taxon>Insecta</taxon>
        <taxon>Pterygota</taxon>
        <taxon>Neoptera</taxon>
        <taxon>Paraneoptera</taxon>
        <taxon>Hemiptera</taxon>
        <taxon>Sternorrhyncha</taxon>
        <taxon>Psylloidea</taxon>
        <taxon>Psyllidae</taxon>
        <taxon>Psyllinae</taxon>
        <taxon>Cacopsylla</taxon>
    </lineage>
</organism>
<dbReference type="SUPFAM" id="SSF55753">
    <property type="entry name" value="Actin depolymerizing proteins"/>
    <property type="match status" value="1"/>
</dbReference>
<dbReference type="InterPro" id="IPR007122">
    <property type="entry name" value="Villin/Gelsolin"/>
</dbReference>
<reference evidence="2" key="1">
    <citation type="submission" date="2021-05" db="EMBL/GenBank/DDBJ databases">
        <authorList>
            <person name="Alioto T."/>
            <person name="Alioto T."/>
            <person name="Gomez Garrido J."/>
        </authorList>
    </citation>
    <scope>NUCLEOTIDE SEQUENCE</scope>
</reference>
<name>A0A8D8LI96_9HEMI</name>
<dbReference type="SMART" id="SM00262">
    <property type="entry name" value="GEL"/>
    <property type="match status" value="1"/>
</dbReference>
<dbReference type="GO" id="GO:0005546">
    <property type="term" value="F:phosphatidylinositol-4,5-bisphosphate binding"/>
    <property type="evidence" value="ECO:0007669"/>
    <property type="project" value="TreeGrafter"/>
</dbReference>
<dbReference type="EMBL" id="HBUF01015319">
    <property type="protein sequence ID" value="CAG6609596.1"/>
    <property type="molecule type" value="Transcribed_RNA"/>
</dbReference>
<dbReference type="GO" id="GO:0051016">
    <property type="term" value="P:barbed-end actin filament capping"/>
    <property type="evidence" value="ECO:0007669"/>
    <property type="project" value="TreeGrafter"/>
</dbReference>
<accession>A0A8D8LI96</accession>
<proteinExistence type="predicted"/>
<dbReference type="GO" id="GO:0051014">
    <property type="term" value="P:actin filament severing"/>
    <property type="evidence" value="ECO:0007669"/>
    <property type="project" value="TreeGrafter"/>
</dbReference>
<dbReference type="Pfam" id="PF00626">
    <property type="entry name" value="Gelsolin"/>
    <property type="match status" value="1"/>
</dbReference>
<evidence type="ECO:0000259" key="1">
    <source>
        <dbReference type="Pfam" id="PF00626"/>
    </source>
</evidence>
<dbReference type="InterPro" id="IPR007123">
    <property type="entry name" value="Gelsolin-like_dom"/>
</dbReference>
<dbReference type="Gene3D" id="3.40.20.10">
    <property type="entry name" value="Severin"/>
    <property type="match status" value="1"/>
</dbReference>
<feature type="domain" description="Gelsolin-like" evidence="1">
    <location>
        <begin position="35"/>
        <end position="131"/>
    </location>
</feature>
<sequence length="135" mass="15175">MKVKMTSQETPTGVDEAFTSITPNFTGFLIWRVENFKLVAVPPEQYGHFYEGDSYVLYVASEPGKSGNPTAKPKKISGSRLEQYIHFWLGKTTSTDEAAVAAYKSVELDSFLGGTPVQHREVQERESTRFRGYEV</sequence>
<protein>
    <submittedName>
        <fullName evidence="2">Advillin</fullName>
    </submittedName>
</protein>
<dbReference type="GO" id="GO:0008154">
    <property type="term" value="P:actin polymerization or depolymerization"/>
    <property type="evidence" value="ECO:0007669"/>
    <property type="project" value="TreeGrafter"/>
</dbReference>
<dbReference type="GO" id="GO:0005737">
    <property type="term" value="C:cytoplasm"/>
    <property type="evidence" value="ECO:0007669"/>
    <property type="project" value="TreeGrafter"/>
</dbReference>
<dbReference type="InterPro" id="IPR029006">
    <property type="entry name" value="ADF-H/Gelsolin-like_dom_sf"/>
</dbReference>
<dbReference type="PANTHER" id="PTHR11977:SF57">
    <property type="entry name" value="VILLIN-LIKE PROTEIN QUAIL"/>
    <property type="match status" value="1"/>
</dbReference>
<dbReference type="AlphaFoldDB" id="A0A8D8LI96"/>
<dbReference type="PANTHER" id="PTHR11977">
    <property type="entry name" value="VILLIN"/>
    <property type="match status" value="1"/>
</dbReference>